<protein>
    <recommendedName>
        <fullName evidence="4">Glycogen biosynthesis protein GlgD</fullName>
    </recommendedName>
</protein>
<evidence type="ECO:0000256" key="1">
    <source>
        <dbReference type="SAM" id="MobiDB-lite"/>
    </source>
</evidence>
<accession>A0ABS1T666</accession>
<sequence length="45" mass="5257">MSENQGMSHTFNNKKQDNHFKKKNIKHDPQAESARAVYDDPGKKR</sequence>
<comment type="caution">
    <text evidence="2">The sequence shown here is derived from an EMBL/GenBank/DDBJ whole genome shotgun (WGS) entry which is preliminary data.</text>
</comment>
<feature type="region of interest" description="Disordered" evidence="1">
    <location>
        <begin position="1"/>
        <end position="45"/>
    </location>
</feature>
<evidence type="ECO:0000313" key="2">
    <source>
        <dbReference type="EMBL" id="MBL4934830.1"/>
    </source>
</evidence>
<dbReference type="EMBL" id="JAESWC010000002">
    <property type="protein sequence ID" value="MBL4934830.1"/>
    <property type="molecule type" value="Genomic_DNA"/>
</dbReference>
<dbReference type="NCBIfam" id="NF040908">
    <property type="entry name" value="CPC_1213_fam"/>
    <property type="match status" value="1"/>
</dbReference>
<proteinExistence type="predicted"/>
<gene>
    <name evidence="2" type="ORF">JK636_03555</name>
</gene>
<name>A0ABS1T666_9CLOT</name>
<feature type="compositionally biased region" description="Polar residues" evidence="1">
    <location>
        <begin position="1"/>
        <end position="13"/>
    </location>
</feature>
<dbReference type="RefSeq" id="WP_202748815.1">
    <property type="nucleotide sequence ID" value="NZ_JAESWC010000002.1"/>
</dbReference>
<evidence type="ECO:0008006" key="4">
    <source>
        <dbReference type="Google" id="ProtNLM"/>
    </source>
</evidence>
<keyword evidence="3" id="KW-1185">Reference proteome</keyword>
<evidence type="ECO:0000313" key="3">
    <source>
        <dbReference type="Proteomes" id="UP000632377"/>
    </source>
</evidence>
<dbReference type="Proteomes" id="UP000632377">
    <property type="component" value="Unassembled WGS sequence"/>
</dbReference>
<dbReference type="InterPro" id="IPR053788">
    <property type="entry name" value="CPC_1213-like"/>
</dbReference>
<reference evidence="2 3" key="1">
    <citation type="submission" date="2021-01" db="EMBL/GenBank/DDBJ databases">
        <title>Genome public.</title>
        <authorList>
            <person name="Liu C."/>
            <person name="Sun Q."/>
        </authorList>
    </citation>
    <scope>NUCLEOTIDE SEQUENCE [LARGE SCALE GENOMIC DNA]</scope>
    <source>
        <strain evidence="2 3">YIM B02515</strain>
    </source>
</reference>
<organism evidence="2 3">
    <name type="scientific">Clostridium rhizosphaerae</name>
    <dbReference type="NCBI Taxonomy" id="2803861"/>
    <lineage>
        <taxon>Bacteria</taxon>
        <taxon>Bacillati</taxon>
        <taxon>Bacillota</taxon>
        <taxon>Clostridia</taxon>
        <taxon>Eubacteriales</taxon>
        <taxon>Clostridiaceae</taxon>
        <taxon>Clostridium</taxon>
    </lineage>
</organism>